<evidence type="ECO:0008006" key="4">
    <source>
        <dbReference type="Google" id="ProtNLM"/>
    </source>
</evidence>
<evidence type="ECO:0000313" key="2">
    <source>
        <dbReference type="EMBL" id="KAJ4000258.1"/>
    </source>
</evidence>
<evidence type="ECO:0000256" key="1">
    <source>
        <dbReference type="SAM" id="MobiDB-lite"/>
    </source>
</evidence>
<gene>
    <name evidence="2" type="ORF">F5050DRAFT_1732798</name>
</gene>
<evidence type="ECO:0000313" key="3">
    <source>
        <dbReference type="Proteomes" id="UP001163828"/>
    </source>
</evidence>
<feature type="region of interest" description="Disordered" evidence="1">
    <location>
        <begin position="1"/>
        <end position="46"/>
    </location>
</feature>
<dbReference type="Proteomes" id="UP001163828">
    <property type="component" value="Unassembled WGS sequence"/>
</dbReference>
<sequence>MAEGSNSAVASVVEGDDPPSFSSTVDSRPTTDPEARAHSARIAASKRPLYQEPESPYITSPETSPYIPDAIIFMDALKYNSPARNILLKEVATAKIKHEIASVAPHQDRCIITHLAGLEVQFCHLLARGTKPEVIRNLEWVAGLLPGRLFVNSRFNIICLKGDMHTLADNGGFILLPTQAVLSSLFTLSQWNMVRRDWKTRRRFDNNEEEVFSHKGHQNAICGTG</sequence>
<reference evidence="2" key="1">
    <citation type="submission" date="2022-08" db="EMBL/GenBank/DDBJ databases">
        <authorList>
            <consortium name="DOE Joint Genome Institute"/>
            <person name="Min B."/>
            <person name="Riley R."/>
            <person name="Sierra-Patev S."/>
            <person name="Naranjo-Ortiz M."/>
            <person name="Looney B."/>
            <person name="Konkel Z."/>
            <person name="Slot J.C."/>
            <person name="Sakamoto Y."/>
            <person name="Steenwyk J.L."/>
            <person name="Rokas A."/>
            <person name="Carro J."/>
            <person name="Camarero S."/>
            <person name="Ferreira P."/>
            <person name="Molpeceres G."/>
            <person name="Ruiz-Duenas F.J."/>
            <person name="Serrano A."/>
            <person name="Henrissat B."/>
            <person name="Drula E."/>
            <person name="Hughes K.W."/>
            <person name="Mata J.L."/>
            <person name="Ishikawa N.K."/>
            <person name="Vargas-Isla R."/>
            <person name="Ushijima S."/>
            <person name="Smith C.A."/>
            <person name="Ahrendt S."/>
            <person name="Andreopoulos W."/>
            <person name="He G."/>
            <person name="Labutti K."/>
            <person name="Lipzen A."/>
            <person name="Ng V."/>
            <person name="Sandor L."/>
            <person name="Barry K."/>
            <person name="Martinez A.T."/>
            <person name="Xiao Y."/>
            <person name="Gibbons J.G."/>
            <person name="Terashima K."/>
            <person name="Hibbett D.S."/>
            <person name="Grigoriev I.V."/>
        </authorList>
    </citation>
    <scope>NUCLEOTIDE SEQUENCE</scope>
    <source>
        <strain evidence="2">TFB10827</strain>
    </source>
</reference>
<organism evidence="2 3">
    <name type="scientific">Lentinula boryana</name>
    <dbReference type="NCBI Taxonomy" id="40481"/>
    <lineage>
        <taxon>Eukaryota</taxon>
        <taxon>Fungi</taxon>
        <taxon>Dikarya</taxon>
        <taxon>Basidiomycota</taxon>
        <taxon>Agaricomycotina</taxon>
        <taxon>Agaricomycetes</taxon>
        <taxon>Agaricomycetidae</taxon>
        <taxon>Agaricales</taxon>
        <taxon>Marasmiineae</taxon>
        <taxon>Omphalotaceae</taxon>
        <taxon>Lentinula</taxon>
    </lineage>
</organism>
<name>A0ABQ8QPF0_9AGAR</name>
<proteinExistence type="predicted"/>
<keyword evidence="3" id="KW-1185">Reference proteome</keyword>
<comment type="caution">
    <text evidence="2">The sequence shown here is derived from an EMBL/GenBank/DDBJ whole genome shotgun (WGS) entry which is preliminary data.</text>
</comment>
<protein>
    <recommendedName>
        <fullName evidence="4">HNH nuclease domain-containing protein</fullName>
    </recommendedName>
</protein>
<dbReference type="EMBL" id="MU790525">
    <property type="protein sequence ID" value="KAJ4000258.1"/>
    <property type="molecule type" value="Genomic_DNA"/>
</dbReference>
<accession>A0ABQ8QPF0</accession>